<gene>
    <name evidence="3" type="ORF">F5050DRAFT_1178125</name>
</gene>
<feature type="region of interest" description="Disordered" evidence="1">
    <location>
        <begin position="124"/>
        <end position="145"/>
    </location>
</feature>
<proteinExistence type="predicted"/>
<dbReference type="Gene3D" id="3.30.1370.10">
    <property type="entry name" value="K Homology domain, type 1"/>
    <property type="match status" value="1"/>
</dbReference>
<dbReference type="InterPro" id="IPR036612">
    <property type="entry name" value="KH_dom_type_1_sf"/>
</dbReference>
<feature type="compositionally biased region" description="Pro residues" evidence="1">
    <location>
        <begin position="124"/>
        <end position="137"/>
    </location>
</feature>
<organism evidence="3 4">
    <name type="scientific">Lentinula boryana</name>
    <dbReference type="NCBI Taxonomy" id="40481"/>
    <lineage>
        <taxon>Eukaryota</taxon>
        <taxon>Fungi</taxon>
        <taxon>Dikarya</taxon>
        <taxon>Basidiomycota</taxon>
        <taxon>Agaricomycotina</taxon>
        <taxon>Agaricomycetes</taxon>
        <taxon>Agaricomycetidae</taxon>
        <taxon>Agaricales</taxon>
        <taxon>Marasmiineae</taxon>
        <taxon>Omphalotaceae</taxon>
        <taxon>Lentinula</taxon>
    </lineage>
</organism>
<dbReference type="Proteomes" id="UP001163828">
    <property type="component" value="Unassembled WGS sequence"/>
</dbReference>
<dbReference type="InterPro" id="IPR031121">
    <property type="entry name" value="RIK/BLOM7"/>
</dbReference>
<evidence type="ECO:0000313" key="4">
    <source>
        <dbReference type="Proteomes" id="UP001163828"/>
    </source>
</evidence>
<sequence length="235" mass="25829">MILILMMRGIGICCVRVLHNRKSRNRRVYMRVQIKGVGSGFVEQETGRECDEPLYIHITGPEESQVARPKFLTEVLLLVVRAEHAKMAAVGSTDGASSGSTTIPDYAAWWNSWGVWCVYAPPPPGDAPPPPPPPGGAPPDSSGANSQEQYASYWLVPLSPALLAFQRIIMTIMCFVLLRAAYGYDVNSAEFKTWAAEQAEQAEQYYAQQQTQGQLLDQQQQGQQGQQVGSGGTWL</sequence>
<dbReference type="Pfam" id="PF22675">
    <property type="entry name" value="KH-I_KHDC4-BBP"/>
    <property type="match status" value="1"/>
</dbReference>
<reference evidence="3" key="1">
    <citation type="submission" date="2022-08" db="EMBL/GenBank/DDBJ databases">
        <authorList>
            <consortium name="DOE Joint Genome Institute"/>
            <person name="Min B."/>
            <person name="Riley R."/>
            <person name="Sierra-Patev S."/>
            <person name="Naranjo-Ortiz M."/>
            <person name="Looney B."/>
            <person name="Konkel Z."/>
            <person name="Slot J.C."/>
            <person name="Sakamoto Y."/>
            <person name="Steenwyk J.L."/>
            <person name="Rokas A."/>
            <person name="Carro J."/>
            <person name="Camarero S."/>
            <person name="Ferreira P."/>
            <person name="Molpeceres G."/>
            <person name="Ruiz-Duenas F.J."/>
            <person name="Serrano A."/>
            <person name="Henrissat B."/>
            <person name="Drula E."/>
            <person name="Hughes K.W."/>
            <person name="Mata J.L."/>
            <person name="Ishikawa N.K."/>
            <person name="Vargas-Isla R."/>
            <person name="Ushijima S."/>
            <person name="Smith C.A."/>
            <person name="Ahrendt S."/>
            <person name="Andreopoulos W."/>
            <person name="He G."/>
            <person name="Labutti K."/>
            <person name="Lipzen A."/>
            <person name="Ng V."/>
            <person name="Sandor L."/>
            <person name="Barry K."/>
            <person name="Martinez A.T."/>
            <person name="Xiao Y."/>
            <person name="Gibbons J.G."/>
            <person name="Terashima K."/>
            <person name="Hibbett D.S."/>
            <person name="Grigoriev I.V."/>
        </authorList>
    </citation>
    <scope>NUCLEOTIDE SEQUENCE</scope>
    <source>
        <strain evidence="3">TFB10827</strain>
    </source>
</reference>
<keyword evidence="4" id="KW-1185">Reference proteome</keyword>
<dbReference type="EMBL" id="MU791026">
    <property type="protein sequence ID" value="KAJ3991472.1"/>
    <property type="molecule type" value="Genomic_DNA"/>
</dbReference>
<evidence type="ECO:0000259" key="2">
    <source>
        <dbReference type="Pfam" id="PF22675"/>
    </source>
</evidence>
<dbReference type="InterPro" id="IPR055256">
    <property type="entry name" value="KH_1_KHDC4/BBP-like"/>
</dbReference>
<protein>
    <recommendedName>
        <fullName evidence="2">KHDC4/BBP-like KH-domain type I domain-containing protein</fullName>
    </recommendedName>
</protein>
<accession>A0ABQ8PYW8</accession>
<dbReference type="PANTHER" id="PTHR15744:SF0">
    <property type="entry name" value="KH HOMOLOGY DOMAIN-CONTAINING PROTEIN 4"/>
    <property type="match status" value="1"/>
</dbReference>
<evidence type="ECO:0000256" key="1">
    <source>
        <dbReference type="SAM" id="MobiDB-lite"/>
    </source>
</evidence>
<dbReference type="PANTHER" id="PTHR15744">
    <property type="entry name" value="BLOM7"/>
    <property type="match status" value="1"/>
</dbReference>
<name>A0ABQ8PYW8_9AGAR</name>
<comment type="caution">
    <text evidence="3">The sequence shown here is derived from an EMBL/GenBank/DDBJ whole genome shotgun (WGS) entry which is preliminary data.</text>
</comment>
<feature type="domain" description="KHDC4/BBP-like KH-domain type I" evidence="2">
    <location>
        <begin position="30"/>
        <end position="77"/>
    </location>
</feature>
<evidence type="ECO:0000313" key="3">
    <source>
        <dbReference type="EMBL" id="KAJ3991472.1"/>
    </source>
</evidence>